<dbReference type="Proteomes" id="UP000177370">
    <property type="component" value="Unassembled WGS sequence"/>
</dbReference>
<evidence type="ECO:0000313" key="1">
    <source>
        <dbReference type="EMBL" id="OGI66076.1"/>
    </source>
</evidence>
<accession>A0A1F6V974</accession>
<reference evidence="1 2" key="1">
    <citation type="journal article" date="2016" name="Nat. Commun.">
        <title>Thousands of microbial genomes shed light on interconnected biogeochemical processes in an aquifer system.</title>
        <authorList>
            <person name="Anantharaman K."/>
            <person name="Brown C.T."/>
            <person name="Hug L.A."/>
            <person name="Sharon I."/>
            <person name="Castelle C.J."/>
            <person name="Probst A.J."/>
            <person name="Thomas B.C."/>
            <person name="Singh A."/>
            <person name="Wilkins M.J."/>
            <person name="Karaoz U."/>
            <person name="Brodie E.L."/>
            <person name="Williams K.H."/>
            <person name="Hubbard S.S."/>
            <person name="Banfield J.F."/>
        </authorList>
    </citation>
    <scope>NUCLEOTIDE SEQUENCE [LARGE SCALE GENOMIC DNA]</scope>
</reference>
<dbReference type="AlphaFoldDB" id="A0A1F6V974"/>
<sequence length="234" mass="27088">MALDTSKHKNILIKILKDIYTDATISPILGFKGGTAAAFFYGLDRFSVDLDFDLLDSDKEDYVFDRVKAIIENYGMLKEARKKRFNILYVLSYDDKDINAQNVKVEINRREFGSKYAVESFLGISMQVMVKEDMVAHKLCAMYERIGKTNRDIFDVQFFLSHDWLVNKKIVEDRMGVSYAEFLKKCIEAMEKFDDSNVLSGMGELFTEKQKSWAKAKLKSEVLFSLRLALEKEK</sequence>
<name>A0A1F6V974_9BACT</name>
<dbReference type="Pfam" id="PF08843">
    <property type="entry name" value="AbiEii"/>
    <property type="match status" value="1"/>
</dbReference>
<proteinExistence type="predicted"/>
<dbReference type="InterPro" id="IPR014942">
    <property type="entry name" value="AbiEii"/>
</dbReference>
<protein>
    <recommendedName>
        <fullName evidence="3">Nucleotidyltransferase</fullName>
    </recommendedName>
</protein>
<evidence type="ECO:0008006" key="3">
    <source>
        <dbReference type="Google" id="ProtNLM"/>
    </source>
</evidence>
<dbReference type="Gene3D" id="3.10.450.620">
    <property type="entry name" value="JHP933, nucleotidyltransferase-like core domain"/>
    <property type="match status" value="1"/>
</dbReference>
<organism evidence="1 2">
    <name type="scientific">Candidatus Nomurabacteria bacterium RIFCSPHIGHO2_01_FULL_40_24b</name>
    <dbReference type="NCBI Taxonomy" id="1801739"/>
    <lineage>
        <taxon>Bacteria</taxon>
        <taxon>Candidatus Nomuraibacteriota</taxon>
    </lineage>
</organism>
<evidence type="ECO:0000313" key="2">
    <source>
        <dbReference type="Proteomes" id="UP000177370"/>
    </source>
</evidence>
<gene>
    <name evidence="1" type="ORF">A2647_02555</name>
</gene>
<dbReference type="EMBL" id="MFTP01000006">
    <property type="protein sequence ID" value="OGI66076.1"/>
    <property type="molecule type" value="Genomic_DNA"/>
</dbReference>
<comment type="caution">
    <text evidence="1">The sequence shown here is derived from an EMBL/GenBank/DDBJ whole genome shotgun (WGS) entry which is preliminary data.</text>
</comment>